<name>A0A930KP79_9MICC</name>
<evidence type="ECO:0000313" key="2">
    <source>
        <dbReference type="EMBL" id="MBF1650066.1"/>
    </source>
</evidence>
<reference evidence="2" key="1">
    <citation type="submission" date="2020-04" db="EMBL/GenBank/DDBJ databases">
        <title>Deep metagenomics examines the oral microbiome during advanced dental caries in children, revealing novel taxa and co-occurrences with host molecules.</title>
        <authorList>
            <person name="Baker J.L."/>
            <person name="Morton J.T."/>
            <person name="Dinis M."/>
            <person name="Alvarez R."/>
            <person name="Tran N.C."/>
            <person name="Knight R."/>
            <person name="Edlund A."/>
        </authorList>
    </citation>
    <scope>NUCLEOTIDE SEQUENCE</scope>
    <source>
        <strain evidence="2">JCVI_47_bin.4</strain>
    </source>
</reference>
<comment type="caution">
    <text evidence="2">The sequence shown here is derived from an EMBL/GenBank/DDBJ whole genome shotgun (WGS) entry which is preliminary data.</text>
</comment>
<dbReference type="EMBL" id="JABZXJ010000033">
    <property type="protein sequence ID" value="MBF1650066.1"/>
    <property type="molecule type" value="Genomic_DNA"/>
</dbReference>
<evidence type="ECO:0000313" key="3">
    <source>
        <dbReference type="Proteomes" id="UP000769484"/>
    </source>
</evidence>
<dbReference type="Proteomes" id="UP000769484">
    <property type="component" value="Unassembled WGS sequence"/>
</dbReference>
<protein>
    <submittedName>
        <fullName evidence="2">Uncharacterized protein</fullName>
    </submittedName>
</protein>
<proteinExistence type="predicted"/>
<feature type="compositionally biased region" description="Basic and acidic residues" evidence="1">
    <location>
        <begin position="35"/>
        <end position="44"/>
    </location>
</feature>
<feature type="region of interest" description="Disordered" evidence="1">
    <location>
        <begin position="27"/>
        <end position="48"/>
    </location>
</feature>
<sequence>MEFFSKYFGSREATTVADYEREVRQERQVSAQSLKEPRKADEAKVASASEHPDYLYGAYADNLPDFWENSAADRDHKLTITMLQAQKSRDIIQTLVTDLEDHLDELPSYL</sequence>
<evidence type="ECO:0000256" key="1">
    <source>
        <dbReference type="SAM" id="MobiDB-lite"/>
    </source>
</evidence>
<organism evidence="2 3">
    <name type="scientific">Rothia dentocariosa</name>
    <dbReference type="NCBI Taxonomy" id="2047"/>
    <lineage>
        <taxon>Bacteria</taxon>
        <taxon>Bacillati</taxon>
        <taxon>Actinomycetota</taxon>
        <taxon>Actinomycetes</taxon>
        <taxon>Micrococcales</taxon>
        <taxon>Micrococcaceae</taxon>
        <taxon>Rothia</taxon>
    </lineage>
</organism>
<feature type="non-terminal residue" evidence="2">
    <location>
        <position position="110"/>
    </location>
</feature>
<gene>
    <name evidence="2" type="ORF">HXO56_08265</name>
</gene>
<dbReference type="AlphaFoldDB" id="A0A930KP79"/>
<accession>A0A930KP79</accession>